<dbReference type="SUPFAM" id="SSF55729">
    <property type="entry name" value="Acyl-CoA N-acyltransferases (Nat)"/>
    <property type="match status" value="1"/>
</dbReference>
<dbReference type="PROSITE" id="PS51186">
    <property type="entry name" value="GNAT"/>
    <property type="match status" value="1"/>
</dbReference>
<feature type="domain" description="N-acetyltransferase" evidence="1">
    <location>
        <begin position="31"/>
        <end position="189"/>
    </location>
</feature>
<dbReference type="InterPro" id="IPR000182">
    <property type="entry name" value="GNAT_dom"/>
</dbReference>
<comment type="caution">
    <text evidence="2">The sequence shown here is derived from an EMBL/GenBank/DDBJ whole genome shotgun (WGS) entry which is preliminary data.</text>
</comment>
<dbReference type="EMBL" id="MLYO01000031">
    <property type="protein sequence ID" value="OIK04124.1"/>
    <property type="molecule type" value="Genomic_DNA"/>
</dbReference>
<keyword evidence="2" id="KW-0808">Transferase</keyword>
<dbReference type="Gene3D" id="3.40.630.30">
    <property type="match status" value="1"/>
</dbReference>
<protein>
    <submittedName>
        <fullName evidence="2">GNAT family N-acetyltransferase</fullName>
    </submittedName>
</protein>
<keyword evidence="3" id="KW-1185">Reference proteome</keyword>
<dbReference type="PANTHER" id="PTHR43441:SF10">
    <property type="entry name" value="ACETYLTRANSFERASE"/>
    <property type="match status" value="1"/>
</dbReference>
<name>A0A1S2QDJ2_9ACTN</name>
<sequence length="197" mass="21286">MISDNGIPGDVVPPGRMAGSEQPVLALPGGLQLRPWHLDDADTLLTAAQDPAIRRWNRLAVDSREDALARIERMHARWRAETFAVWAVAAPGGPAVGLCAWGDIDLRAGSAEIVYWLLPEARGGGIAAEATRRVSEWALDDLGLHRLRLCHSVANPASCRVAEKAGYTYEGTLRSALLHADGWHDQHLHARVAGDTA</sequence>
<dbReference type="GO" id="GO:1990189">
    <property type="term" value="F:protein N-terminal-serine acetyltransferase activity"/>
    <property type="evidence" value="ECO:0007669"/>
    <property type="project" value="TreeGrafter"/>
</dbReference>
<organism evidence="2 3">
    <name type="scientific">Streptomyces monashensis</name>
    <dbReference type="NCBI Taxonomy" id="1678012"/>
    <lineage>
        <taxon>Bacteria</taxon>
        <taxon>Bacillati</taxon>
        <taxon>Actinomycetota</taxon>
        <taxon>Actinomycetes</taxon>
        <taxon>Kitasatosporales</taxon>
        <taxon>Streptomycetaceae</taxon>
        <taxon>Streptomyces</taxon>
    </lineage>
</organism>
<evidence type="ECO:0000259" key="1">
    <source>
        <dbReference type="PROSITE" id="PS51186"/>
    </source>
</evidence>
<proteinExistence type="predicted"/>
<dbReference type="OrthoDB" id="2061990at2"/>
<dbReference type="GO" id="GO:0008999">
    <property type="term" value="F:protein-N-terminal-alanine acetyltransferase activity"/>
    <property type="evidence" value="ECO:0007669"/>
    <property type="project" value="TreeGrafter"/>
</dbReference>
<dbReference type="PANTHER" id="PTHR43441">
    <property type="entry name" value="RIBOSOMAL-PROTEIN-SERINE ACETYLTRANSFERASE"/>
    <property type="match status" value="1"/>
</dbReference>
<evidence type="ECO:0000313" key="3">
    <source>
        <dbReference type="Proteomes" id="UP000179642"/>
    </source>
</evidence>
<dbReference type="AlphaFoldDB" id="A0A1S2QDJ2"/>
<dbReference type="Pfam" id="PF13302">
    <property type="entry name" value="Acetyltransf_3"/>
    <property type="match status" value="1"/>
</dbReference>
<dbReference type="InterPro" id="IPR016181">
    <property type="entry name" value="Acyl_CoA_acyltransferase"/>
</dbReference>
<dbReference type="GO" id="GO:0005737">
    <property type="term" value="C:cytoplasm"/>
    <property type="evidence" value="ECO:0007669"/>
    <property type="project" value="TreeGrafter"/>
</dbReference>
<gene>
    <name evidence="2" type="ORF">BIV23_18210</name>
</gene>
<dbReference type="Proteomes" id="UP000179642">
    <property type="component" value="Unassembled WGS sequence"/>
</dbReference>
<evidence type="ECO:0000313" key="2">
    <source>
        <dbReference type="EMBL" id="OIK04124.1"/>
    </source>
</evidence>
<dbReference type="RefSeq" id="WP_071381936.1">
    <property type="nucleotide sequence ID" value="NZ_MLYO01000031.1"/>
</dbReference>
<accession>A0A1S2QDJ2</accession>
<dbReference type="InterPro" id="IPR051908">
    <property type="entry name" value="Ribosomal_N-acetyltransferase"/>
</dbReference>
<reference evidence="2 3" key="1">
    <citation type="submission" date="2016-10" db="EMBL/GenBank/DDBJ databases">
        <title>Genome sequence of Streptomyces sp. MUSC 1.</title>
        <authorList>
            <person name="Lee L.-H."/>
            <person name="Ser H.-L."/>
            <person name="Law J.W.-F."/>
        </authorList>
    </citation>
    <scope>NUCLEOTIDE SEQUENCE [LARGE SCALE GENOMIC DNA]</scope>
    <source>
        <strain evidence="2 3">MUSC 1</strain>
    </source>
</reference>